<evidence type="ECO:0000256" key="3">
    <source>
        <dbReference type="ARBA" id="ARBA00022475"/>
    </source>
</evidence>
<dbReference type="InterPro" id="IPR023051">
    <property type="entry name" value="Kup"/>
</dbReference>
<evidence type="ECO:0000256" key="11">
    <source>
        <dbReference type="HAMAP-Rule" id="MF_01522"/>
    </source>
</evidence>
<gene>
    <name evidence="11" type="primary">kup</name>
    <name evidence="14" type="ORF">ESZ50_08990</name>
</gene>
<dbReference type="PANTHER" id="PTHR30540:SF83">
    <property type="entry name" value="K+ POTASSIUM TRANSPORTER"/>
    <property type="match status" value="1"/>
</dbReference>
<feature type="transmembrane region" description="Helical" evidence="11">
    <location>
        <begin position="412"/>
        <end position="430"/>
    </location>
</feature>
<evidence type="ECO:0000256" key="7">
    <source>
        <dbReference type="ARBA" id="ARBA00022958"/>
    </source>
</evidence>
<evidence type="ECO:0000256" key="5">
    <source>
        <dbReference type="ARBA" id="ARBA00022692"/>
    </source>
</evidence>
<keyword evidence="6 11" id="KW-0769">Symport</keyword>
<proteinExistence type="inferred from homology"/>
<dbReference type="PANTHER" id="PTHR30540">
    <property type="entry name" value="OSMOTIC STRESS POTASSIUM TRANSPORTER"/>
    <property type="match status" value="1"/>
</dbReference>
<dbReference type="Proteomes" id="UP000371977">
    <property type="component" value="Unassembled WGS sequence"/>
</dbReference>
<sequence>MEDIGVSKVKAESVNKATTAGFIIAMGIVYGDIGTSPLYTMQSLLEGQGGLEHISRVFVLGAISLIIWTLTLITTVKYVLVALRADNNNEGGIFSLYTLVRKNAKWLIVPAMIGGATLLADGALTPAVTVTSAVEGLRGIPAFYNEFGINQTPIVIITLVIIMILFLIQRFGTAIVGRLFGPVMFIWFSFIGLIGLVHLTSDWSILAAFNPYYALRLLFSPENKAGFFILGSVFLATTGAEALYSDLGHVGRGNIYISWPFVKVAILLSYMGQGAWLLKNQGATQFEGVNPFFAVVPHMIIIPAVILATLAAIIASQSLISGSFTLVSEAIRLKMLPMMRIMYPGKSIGQLYIPMVNYILLGTTSLIVLYFRTSAHMEAAYGLAITLTMLMTTLLLTYYLRQSGVNRYLVDLALIFFGLLEGSFFVASAVKFVHGGYVVVIIAMIIVFVMFIWVRSNTLMFKYVKKLNLNEYKQQLADLRADQSYDLYDHNLVYLTSRMDDEYIDRSIMYSILDRLPKRAYVYWFVHVNVTDEPYTNEYEVDLLDTDYIVRVNLYLGFRMEQNVSRYLRTIVKNLIESGRLPEQNRHYSISENRQIGGFRYVVIEERLTNNSRISTFDRFVLQTKTAIKRITATPIRWFGLQFFDVIVETAPLIPSEVHTLPINERE</sequence>
<comment type="caution">
    <text evidence="14">The sequence shown here is derived from an EMBL/GenBank/DDBJ whole genome shotgun (WGS) entry which is preliminary data.</text>
</comment>
<keyword evidence="9 11" id="KW-0406">Ion transport</keyword>
<comment type="catalytic activity">
    <reaction evidence="11">
        <text>K(+)(in) + H(+)(in) = K(+)(out) + H(+)(out)</text>
        <dbReference type="Rhea" id="RHEA:28490"/>
        <dbReference type="ChEBI" id="CHEBI:15378"/>
        <dbReference type="ChEBI" id="CHEBI:29103"/>
    </reaction>
</comment>
<feature type="transmembrane region" description="Helical" evidence="11">
    <location>
        <begin position="59"/>
        <end position="83"/>
    </location>
</feature>
<feature type="transmembrane region" description="Helical" evidence="11">
    <location>
        <begin position="148"/>
        <end position="168"/>
    </location>
</feature>
<dbReference type="Pfam" id="PF02705">
    <property type="entry name" value="K_trans"/>
    <property type="match status" value="1"/>
</dbReference>
<keyword evidence="10 11" id="KW-0472">Membrane</keyword>
<keyword evidence="4 11" id="KW-0633">Potassium transport</keyword>
<keyword evidence="3 11" id="KW-1003">Cell membrane</keyword>
<feature type="transmembrane region" description="Helical" evidence="11">
    <location>
        <begin position="104"/>
        <end position="128"/>
    </location>
</feature>
<evidence type="ECO:0000256" key="10">
    <source>
        <dbReference type="ARBA" id="ARBA00023136"/>
    </source>
</evidence>
<evidence type="ECO:0000259" key="13">
    <source>
        <dbReference type="Pfam" id="PF22776"/>
    </source>
</evidence>
<dbReference type="HAMAP" id="MF_01522">
    <property type="entry name" value="Kup"/>
    <property type="match status" value="1"/>
</dbReference>
<evidence type="ECO:0000313" key="14">
    <source>
        <dbReference type="EMBL" id="TYC48490.1"/>
    </source>
</evidence>
<dbReference type="GO" id="GO:0015079">
    <property type="term" value="F:potassium ion transmembrane transporter activity"/>
    <property type="evidence" value="ECO:0007669"/>
    <property type="project" value="UniProtKB-UniRule"/>
</dbReference>
<accession>A0A6C2C3D0</accession>
<evidence type="ECO:0000256" key="9">
    <source>
        <dbReference type="ARBA" id="ARBA00023065"/>
    </source>
</evidence>
<dbReference type="InterPro" id="IPR053951">
    <property type="entry name" value="K_trans_N"/>
</dbReference>
<comment type="similarity">
    <text evidence="11">Belongs to the HAK/KUP transporter (TC 2.A.72) family.</text>
</comment>
<feature type="transmembrane region" description="Helical" evidence="11">
    <location>
        <begin position="379"/>
        <end position="400"/>
    </location>
</feature>
<dbReference type="RefSeq" id="WP_148623237.1">
    <property type="nucleotide sequence ID" value="NZ_SDGZ01000020.1"/>
</dbReference>
<feature type="transmembrane region" description="Helical" evidence="11">
    <location>
        <begin position="351"/>
        <end position="373"/>
    </location>
</feature>
<comment type="function">
    <text evidence="11">Transport of potassium into the cell. Likely operates as a K(+):H(+) symporter.</text>
</comment>
<evidence type="ECO:0000256" key="4">
    <source>
        <dbReference type="ARBA" id="ARBA00022538"/>
    </source>
</evidence>
<dbReference type="OrthoDB" id="9805577at2"/>
<keyword evidence="8 11" id="KW-1133">Transmembrane helix</keyword>
<evidence type="ECO:0000256" key="1">
    <source>
        <dbReference type="ARBA" id="ARBA00004141"/>
    </source>
</evidence>
<comment type="subcellular location">
    <subcellularLocation>
        <location evidence="11">Cell membrane</location>
        <topology evidence="11">Multi-pass membrane protein</topology>
    </subcellularLocation>
    <subcellularLocation>
        <location evidence="1">Membrane</location>
        <topology evidence="1">Multi-pass membrane protein</topology>
    </subcellularLocation>
</comment>
<feature type="domain" description="K+ potassium transporter C-terminal" evidence="13">
    <location>
        <begin position="492"/>
        <end position="646"/>
    </location>
</feature>
<feature type="transmembrane region" description="Helical" evidence="11">
    <location>
        <begin position="436"/>
        <end position="454"/>
    </location>
</feature>
<evidence type="ECO:0000256" key="2">
    <source>
        <dbReference type="ARBA" id="ARBA00022448"/>
    </source>
</evidence>
<dbReference type="GO" id="GO:0015293">
    <property type="term" value="F:symporter activity"/>
    <property type="evidence" value="ECO:0007669"/>
    <property type="project" value="UniProtKB-UniRule"/>
</dbReference>
<protein>
    <recommendedName>
        <fullName evidence="11">Probable potassium transport system protein Kup</fullName>
    </recommendedName>
</protein>
<feature type="transmembrane region" description="Helical" evidence="11">
    <location>
        <begin position="256"/>
        <end position="278"/>
    </location>
</feature>
<dbReference type="AlphaFoldDB" id="A0A6C2C3D0"/>
<feature type="transmembrane region" description="Helical" evidence="11">
    <location>
        <begin position="20"/>
        <end position="39"/>
    </location>
</feature>
<evidence type="ECO:0000259" key="12">
    <source>
        <dbReference type="Pfam" id="PF02705"/>
    </source>
</evidence>
<feature type="transmembrane region" description="Helical" evidence="11">
    <location>
        <begin position="180"/>
        <end position="205"/>
    </location>
</feature>
<dbReference type="GO" id="GO:0005886">
    <property type="term" value="C:plasma membrane"/>
    <property type="evidence" value="ECO:0007669"/>
    <property type="project" value="UniProtKB-SubCell"/>
</dbReference>
<keyword evidence="7 11" id="KW-0630">Potassium</keyword>
<dbReference type="Pfam" id="PF22776">
    <property type="entry name" value="K_trans_C"/>
    <property type="match status" value="1"/>
</dbReference>
<dbReference type="InterPro" id="IPR003855">
    <property type="entry name" value="K+_transporter"/>
</dbReference>
<keyword evidence="5 11" id="KW-0812">Transmembrane</keyword>
<dbReference type="EMBL" id="SDGZ01000020">
    <property type="protein sequence ID" value="TYC48490.1"/>
    <property type="molecule type" value="Genomic_DNA"/>
</dbReference>
<evidence type="ECO:0000256" key="8">
    <source>
        <dbReference type="ARBA" id="ARBA00022989"/>
    </source>
</evidence>
<dbReference type="InterPro" id="IPR053952">
    <property type="entry name" value="K_trans_C"/>
</dbReference>
<evidence type="ECO:0000313" key="15">
    <source>
        <dbReference type="Proteomes" id="UP000371977"/>
    </source>
</evidence>
<feature type="transmembrane region" description="Helical" evidence="11">
    <location>
        <begin position="298"/>
        <end position="331"/>
    </location>
</feature>
<keyword evidence="15" id="KW-1185">Reference proteome</keyword>
<keyword evidence="2 11" id="KW-0813">Transport</keyword>
<feature type="domain" description="K+ potassium transporter integral membrane" evidence="12">
    <location>
        <begin position="23"/>
        <end position="468"/>
    </location>
</feature>
<reference evidence="14 15" key="1">
    <citation type="submission" date="2019-01" db="EMBL/GenBank/DDBJ databases">
        <title>Weissella sp. nov., a novel lactic acid bacterium isolated from animal feces.</title>
        <authorList>
            <person name="Wang L.-T."/>
        </authorList>
    </citation>
    <scope>NUCLEOTIDE SEQUENCE [LARGE SCALE GENOMIC DNA]</scope>
    <source>
        <strain evidence="14 15">8H-2</strain>
    </source>
</reference>
<name>A0A6C2C3D0_9LACO</name>
<feature type="transmembrane region" description="Helical" evidence="11">
    <location>
        <begin position="225"/>
        <end position="244"/>
    </location>
</feature>
<organism evidence="14 15">
    <name type="scientific">Weissella muntiaci</name>
    <dbReference type="NCBI Taxonomy" id="2508881"/>
    <lineage>
        <taxon>Bacteria</taxon>
        <taxon>Bacillati</taxon>
        <taxon>Bacillota</taxon>
        <taxon>Bacilli</taxon>
        <taxon>Lactobacillales</taxon>
        <taxon>Lactobacillaceae</taxon>
        <taxon>Weissella</taxon>
    </lineage>
</organism>
<evidence type="ECO:0000256" key="6">
    <source>
        <dbReference type="ARBA" id="ARBA00022847"/>
    </source>
</evidence>